<dbReference type="InterPro" id="IPR036388">
    <property type="entry name" value="WH-like_DNA-bd_sf"/>
</dbReference>
<dbReference type="CDD" id="cd04435">
    <property type="entry name" value="DEP_fRom2"/>
    <property type="match status" value="1"/>
</dbReference>
<dbReference type="SMART" id="SM00036">
    <property type="entry name" value="CNH"/>
    <property type="match status" value="1"/>
</dbReference>
<dbReference type="SMART" id="SM00049">
    <property type="entry name" value="DEP"/>
    <property type="match status" value="1"/>
</dbReference>
<dbReference type="GO" id="GO:0035556">
    <property type="term" value="P:intracellular signal transduction"/>
    <property type="evidence" value="ECO:0007669"/>
    <property type="project" value="InterPro"/>
</dbReference>
<protein>
    <submittedName>
        <fullName evidence="7">RHO1 GDP-GTP exchange protein 2</fullName>
    </submittedName>
</protein>
<keyword evidence="2" id="KW-0344">Guanine-nucleotide releasing factor</keyword>
<dbReference type="Gene3D" id="1.20.900.10">
    <property type="entry name" value="Dbl homology (DH) domain"/>
    <property type="match status" value="1"/>
</dbReference>
<dbReference type="InterPro" id="IPR035899">
    <property type="entry name" value="DBL_dom_sf"/>
</dbReference>
<sequence>MNPRWVAASSSPWQQPQLGPGFPPNVPERRRLHSQPVIQGAPPVPEIQRNASIVYGVPHQLYQHPPYPSGTPEPPVWTPSQARHPLIREQLTHANSSVRLREQAAAQSVMQGTAGPSMSAIPGGAQTPALSASANAAATSAIPPTLARVSCDSSSRPTRPDTPETDWYDNRDDESVGDRRSLSSIDYVNHFDEFRADAPWEFRSNTHSTCGSPSLSSVALPEDVPSVEDRMPLRKSSRASLRNAISRVSNVLTMSGSREPQAPVAPASPLVQTGVAITTTHTPATSREPLFDAPKSGPVYPALLSQVAAAFSESVATSERIKDGLTYPAAFDGREAVDRLAAIIKTSDRNLALLLGRALDAQKFFHDVTYDHRLRDSPNELYQFRDPRVAGPGLPPGTGMPSDTHETESSFTTSTHDEIYKMTDGIHGLAITKDDISYADANSDSPPVTSGQLHNEHTFYPTGVFTLLTSCYSPTCARDRVCYSIACPRRLEQQARTNALSHHALVSASNTDTLADTSNAGELWSESVPREVFESVSERERKRQEVIFEIISTERQYVADLEYLRDYWIGPLSTQNLVPEDRRANFVQTVFGNVLDILAVNHRLAEMLVRKQRLQPVVESIGDVFLESVTEFEPYVQYGSNQLFGKAEFEREKSINLFFTRFVEDTERKAISRKLELNGYLTKPTTRLARYPLLFGQVLKYTEDSNPDSVLLPRVIKHIQSLLSRVNEASGRSENRFQLSMLNDQLVFRPGEMVDLRLKEENRELVFRGTLKKRGGAQSESAEIHVFLFDHALLLVKNKIVHKVEMHKVYRKPIPLEFLVVTIYEDMPSSRLASSRVRSISTRTTIGKRSSASVYGSAPPKQDAKTGYPITFSHLGKKGYSITLWAPNIASRSKWFEHVEARQEIQRSRSHIFDVVPLTEPLNETPMNRITCAVPFDFGRRVVYGCDDGLYLADLQDSSRAPVKVLPLTGVTQVDVMEEHQILLVLADQSVHTFALDALDPTDPVSSLKRGRRVSSHTSFFKVGVCLGRTLVCIVKSGPVSSTIKTLEPIEQNVRTKKQPTFRKLLQGGQDTLRVFKEFYIPNESSSIHFLKSKLCIGCTKGFEVVDLETLDTQGLLDPADSSLEFVQRRENLRPMAIYRIDGVFLLCYNEFAFYVNKNGWRTKGSWIVYWEGNPNAFAYHHPYVLAFEPNFIEVRHVESGALHQVITGSNLRCLFADVPPVTMNQLRQQSARAQARANSAMFAARGRIPSQSGPSGNGPQIPGSPAGMSAAQVPIAPVAQYPGGMATPPVMPVASPPAPTFGMPLQSGSPVPIKPSLDTGEYGRVATAVAGP</sequence>
<feature type="region of interest" description="Disordered" evidence="3">
    <location>
        <begin position="1247"/>
        <end position="1270"/>
    </location>
</feature>
<dbReference type="CDD" id="cd00160">
    <property type="entry name" value="RhoGEF"/>
    <property type="match status" value="1"/>
</dbReference>
<dbReference type="InterPro" id="IPR001180">
    <property type="entry name" value="CNH_dom"/>
</dbReference>
<feature type="compositionally biased region" description="Polar residues" evidence="3">
    <location>
        <begin position="8"/>
        <end position="17"/>
    </location>
</feature>
<dbReference type="InterPro" id="IPR041675">
    <property type="entry name" value="PH_5"/>
</dbReference>
<evidence type="ECO:0000313" key="7">
    <source>
        <dbReference type="EMBL" id="WFD35870.1"/>
    </source>
</evidence>
<feature type="domain" description="DH" evidence="5">
    <location>
        <begin position="542"/>
        <end position="729"/>
    </location>
</feature>
<dbReference type="PANTHER" id="PTHR46572:SF2">
    <property type="entry name" value="RHO1 GDP-GTP EXCHANGE PROTEIN 1-RELATED"/>
    <property type="match status" value="1"/>
</dbReference>
<name>A0AAF0EVL3_9BASI</name>
<dbReference type="InterPro" id="IPR000591">
    <property type="entry name" value="DEP_dom"/>
</dbReference>
<evidence type="ECO:0000259" key="6">
    <source>
        <dbReference type="PROSITE" id="PS50219"/>
    </source>
</evidence>
<evidence type="ECO:0000259" key="5">
    <source>
        <dbReference type="PROSITE" id="PS50010"/>
    </source>
</evidence>
<feature type="region of interest" description="Disordered" evidence="3">
    <location>
        <begin position="1302"/>
        <end position="1333"/>
    </location>
</feature>
<dbReference type="InterPro" id="IPR011993">
    <property type="entry name" value="PH-like_dom_sf"/>
</dbReference>
<evidence type="ECO:0000313" key="8">
    <source>
        <dbReference type="Proteomes" id="UP001219933"/>
    </source>
</evidence>
<gene>
    <name evidence="7" type="primary">ROM2</name>
    <name evidence="7" type="ORF">MCUN1_002738</name>
</gene>
<feature type="compositionally biased region" description="Polar residues" evidence="3">
    <location>
        <begin position="105"/>
        <end position="116"/>
    </location>
</feature>
<dbReference type="Pfam" id="PF00610">
    <property type="entry name" value="DEP"/>
    <property type="match status" value="1"/>
</dbReference>
<evidence type="ECO:0000256" key="3">
    <source>
        <dbReference type="SAM" id="MobiDB-lite"/>
    </source>
</evidence>
<feature type="domain" description="PH" evidence="4">
    <location>
        <begin position="764"/>
        <end position="904"/>
    </location>
</feature>
<feature type="region of interest" description="Disordered" evidence="3">
    <location>
        <begin position="1"/>
        <end position="45"/>
    </location>
</feature>
<feature type="region of interest" description="Disordered" evidence="3">
    <location>
        <begin position="384"/>
        <end position="413"/>
    </location>
</feature>
<feature type="compositionally biased region" description="Basic and acidic residues" evidence="3">
    <location>
        <begin position="158"/>
        <end position="179"/>
    </location>
</feature>
<evidence type="ECO:0000259" key="4">
    <source>
        <dbReference type="PROSITE" id="PS50003"/>
    </source>
</evidence>
<dbReference type="PROSITE" id="PS50010">
    <property type="entry name" value="DH_2"/>
    <property type="match status" value="1"/>
</dbReference>
<dbReference type="GO" id="GO:0005085">
    <property type="term" value="F:guanyl-nucleotide exchange factor activity"/>
    <property type="evidence" value="ECO:0007669"/>
    <property type="project" value="UniProtKB-KW"/>
</dbReference>
<feature type="domain" description="CNH" evidence="6">
    <location>
        <begin position="927"/>
        <end position="1222"/>
    </location>
</feature>
<dbReference type="Gene3D" id="2.30.29.30">
    <property type="entry name" value="Pleckstrin-homology domain (PH domain)/Phosphotyrosine-binding domain (PTB)"/>
    <property type="match status" value="1"/>
</dbReference>
<dbReference type="Pfam" id="PF00621">
    <property type="entry name" value="RhoGEF"/>
    <property type="match status" value="1"/>
</dbReference>
<dbReference type="InterPro" id="IPR036390">
    <property type="entry name" value="WH_DNA-bd_sf"/>
</dbReference>
<dbReference type="Proteomes" id="UP001219933">
    <property type="component" value="Chromosome 4"/>
</dbReference>
<organism evidence="7 8">
    <name type="scientific">Malassezia cuniculi</name>
    <dbReference type="NCBI Taxonomy" id="948313"/>
    <lineage>
        <taxon>Eukaryota</taxon>
        <taxon>Fungi</taxon>
        <taxon>Dikarya</taxon>
        <taxon>Basidiomycota</taxon>
        <taxon>Ustilaginomycotina</taxon>
        <taxon>Malasseziomycetes</taxon>
        <taxon>Malasseziales</taxon>
        <taxon>Malasseziaceae</taxon>
        <taxon>Malassezia</taxon>
    </lineage>
</organism>
<dbReference type="SMART" id="SM00233">
    <property type="entry name" value="PH"/>
    <property type="match status" value="1"/>
</dbReference>
<evidence type="ECO:0000256" key="2">
    <source>
        <dbReference type="ARBA" id="ARBA00022658"/>
    </source>
</evidence>
<evidence type="ECO:0000256" key="1">
    <source>
        <dbReference type="ARBA" id="ARBA00022553"/>
    </source>
</evidence>
<dbReference type="PROSITE" id="PS50003">
    <property type="entry name" value="PH_DOMAIN"/>
    <property type="match status" value="1"/>
</dbReference>
<dbReference type="InterPro" id="IPR052233">
    <property type="entry name" value="Rho-type_GEFs"/>
</dbReference>
<dbReference type="SUPFAM" id="SSF46785">
    <property type="entry name" value="Winged helix' DNA-binding domain"/>
    <property type="match status" value="1"/>
</dbReference>
<proteinExistence type="predicted"/>
<dbReference type="EMBL" id="CP119880">
    <property type="protein sequence ID" value="WFD35870.1"/>
    <property type="molecule type" value="Genomic_DNA"/>
</dbReference>
<feature type="region of interest" description="Disordered" evidence="3">
    <location>
        <begin position="102"/>
        <end position="126"/>
    </location>
</feature>
<keyword evidence="1" id="KW-0597">Phosphoprotein</keyword>
<dbReference type="PROSITE" id="PS50219">
    <property type="entry name" value="CNH"/>
    <property type="match status" value="1"/>
</dbReference>
<feature type="compositionally biased region" description="Polar residues" evidence="3">
    <location>
        <begin position="1250"/>
        <end position="1259"/>
    </location>
</feature>
<keyword evidence="8" id="KW-1185">Reference proteome</keyword>
<dbReference type="Pfam" id="PF00780">
    <property type="entry name" value="CNH"/>
    <property type="match status" value="1"/>
</dbReference>
<dbReference type="SUPFAM" id="SSF48065">
    <property type="entry name" value="DBL homology domain (DH-domain)"/>
    <property type="match status" value="1"/>
</dbReference>
<dbReference type="Gene3D" id="1.10.10.10">
    <property type="entry name" value="Winged helix-like DNA-binding domain superfamily/Winged helix DNA-binding domain"/>
    <property type="match status" value="1"/>
</dbReference>
<dbReference type="SMART" id="SM00325">
    <property type="entry name" value="RhoGEF"/>
    <property type="match status" value="1"/>
</dbReference>
<dbReference type="InterPro" id="IPR000219">
    <property type="entry name" value="DH_dom"/>
</dbReference>
<dbReference type="Pfam" id="PF15405">
    <property type="entry name" value="PH_5"/>
    <property type="match status" value="1"/>
</dbReference>
<feature type="region of interest" description="Disordered" evidence="3">
    <location>
        <begin position="147"/>
        <end position="179"/>
    </location>
</feature>
<dbReference type="InterPro" id="IPR001849">
    <property type="entry name" value="PH_domain"/>
</dbReference>
<reference evidence="7" key="1">
    <citation type="submission" date="2023-03" db="EMBL/GenBank/DDBJ databases">
        <title>Mating type loci evolution in Malassezia.</title>
        <authorList>
            <person name="Coelho M.A."/>
        </authorList>
    </citation>
    <scope>NUCLEOTIDE SEQUENCE</scope>
    <source>
        <strain evidence="7">CBS 11721</strain>
    </source>
</reference>
<dbReference type="PANTHER" id="PTHR46572">
    <property type="entry name" value="RHO1 GDP-GTP EXCHANGE PROTEIN 1-RELATED"/>
    <property type="match status" value="1"/>
</dbReference>
<accession>A0AAF0EVL3</accession>
<dbReference type="SUPFAM" id="SSF50729">
    <property type="entry name" value="PH domain-like"/>
    <property type="match status" value="1"/>
</dbReference>